<dbReference type="NCBIfam" id="NF033564">
    <property type="entry name" value="transpos_ISAs1"/>
    <property type="match status" value="1"/>
</dbReference>
<dbReference type="InterPro" id="IPR047647">
    <property type="entry name" value="ISAs1_transpos"/>
</dbReference>
<evidence type="ECO:0000259" key="2">
    <source>
        <dbReference type="Pfam" id="PF13808"/>
    </source>
</evidence>
<comment type="caution">
    <text evidence="3">The sequence shown here is derived from an EMBL/GenBank/DDBJ whole genome shotgun (WGS) entry which is preliminary data.</text>
</comment>
<dbReference type="EMBL" id="MTZU01000141">
    <property type="protein sequence ID" value="PCE21504.1"/>
    <property type="molecule type" value="Genomic_DNA"/>
</dbReference>
<dbReference type="Pfam" id="PF13808">
    <property type="entry name" value="DDE_Tnp_1_assoc"/>
    <property type="match status" value="1"/>
</dbReference>
<gene>
    <name evidence="3" type="ORF">BZL54_35795</name>
</gene>
<protein>
    <submittedName>
        <fullName evidence="3">ISAs1 family transposase</fullName>
    </submittedName>
</protein>
<dbReference type="AlphaFoldDB" id="A0A2A4EMJ1"/>
<dbReference type="PANTHER" id="PTHR30298">
    <property type="entry name" value="H REPEAT-ASSOCIATED PREDICTED TRANSPOSASE"/>
    <property type="match status" value="1"/>
</dbReference>
<sequence>MLSIEEAFGGLTDPRSRPSPHDLREILFVSLCAILSGADSWVAIQIWGESKLDWLRRYVPLERGIPSHDTFGRVFAALDPLEFEACFVRWMRGLCPALADEVVAIDGKTVRGSRSANQHGIHLVSAWASQMGMSLGQVRIADKSNEITAIPALLDVLLLKGAIVTLDAMGCQRQIAERIVKAGGDYVLAVKDNQSTLLERIRYALEAIERVPHAYQDHTTEHQEIDKDHGRIETRRCIASDVLACWEPDPDLWPGLRSIVMVEATREIGDTKTTERRYYVSSLPPDAARIAQAVRAHWRIENSMHWVLDMAFGEDQCRVRVNNAAQNFAILRRICLNLLKADTTTKAGIKNRRLKAGVNDAYRVAVLRL</sequence>
<accession>A0A2A4EMJ1</accession>
<dbReference type="GO" id="GO:0003677">
    <property type="term" value="F:DNA binding"/>
    <property type="evidence" value="ECO:0007669"/>
    <property type="project" value="InterPro"/>
</dbReference>
<dbReference type="GO" id="GO:0004803">
    <property type="term" value="F:transposase activity"/>
    <property type="evidence" value="ECO:0007669"/>
    <property type="project" value="InterPro"/>
</dbReference>
<name>A0A2A4EMJ1_9BURK</name>
<dbReference type="PANTHER" id="PTHR30298:SF0">
    <property type="entry name" value="PROTEIN YBFL-RELATED"/>
    <property type="match status" value="1"/>
</dbReference>
<dbReference type="GO" id="GO:0006313">
    <property type="term" value="P:DNA transposition"/>
    <property type="evidence" value="ECO:0007669"/>
    <property type="project" value="InterPro"/>
</dbReference>
<reference evidence="3 4" key="1">
    <citation type="submission" date="2017-01" db="EMBL/GenBank/DDBJ databases">
        <title>Whole-Genome Shotgun Sequencing of Two beta-Proteobacterial Species in Search of the Bulgecin Biosynthetic Cluster.</title>
        <authorList>
            <person name="Horsman M.E."/>
            <person name="Marous D.R."/>
            <person name="Li R."/>
            <person name="Oliver R.A."/>
            <person name="Byun B."/>
            <person name="Emrich S.J."/>
            <person name="Boggess B."/>
            <person name="Townsend C.A."/>
            <person name="Mobashery S."/>
        </authorList>
    </citation>
    <scope>NUCLEOTIDE SEQUENCE [LARGE SCALE GENOMIC DNA]</scope>
    <source>
        <strain evidence="3 4">ATCC 31433</strain>
    </source>
</reference>
<dbReference type="InterPro" id="IPR002559">
    <property type="entry name" value="Transposase_11"/>
</dbReference>
<proteinExistence type="predicted"/>
<dbReference type="Pfam" id="PF01609">
    <property type="entry name" value="DDE_Tnp_1"/>
    <property type="match status" value="1"/>
</dbReference>
<feature type="domain" description="H repeat-associated protein N-terminal" evidence="2">
    <location>
        <begin position="6"/>
        <end position="91"/>
    </location>
</feature>
<organism evidence="3 4">
    <name type="scientific">Burkholderia ubonensis subsp. mesacidophila</name>
    <dbReference type="NCBI Taxonomy" id="265293"/>
    <lineage>
        <taxon>Bacteria</taxon>
        <taxon>Pseudomonadati</taxon>
        <taxon>Pseudomonadota</taxon>
        <taxon>Betaproteobacteria</taxon>
        <taxon>Burkholderiales</taxon>
        <taxon>Burkholderiaceae</taxon>
        <taxon>Burkholderia</taxon>
        <taxon>Burkholderia cepacia complex</taxon>
    </lineage>
</organism>
<feature type="domain" description="Transposase IS4-like" evidence="1">
    <location>
        <begin position="100"/>
        <end position="338"/>
    </location>
</feature>
<evidence type="ECO:0000313" key="4">
    <source>
        <dbReference type="Proteomes" id="UP000217994"/>
    </source>
</evidence>
<evidence type="ECO:0000259" key="1">
    <source>
        <dbReference type="Pfam" id="PF01609"/>
    </source>
</evidence>
<dbReference type="InterPro" id="IPR051698">
    <property type="entry name" value="Transposase_11-like"/>
</dbReference>
<dbReference type="Proteomes" id="UP000217994">
    <property type="component" value="Unassembled WGS sequence"/>
</dbReference>
<evidence type="ECO:0000313" key="3">
    <source>
        <dbReference type="EMBL" id="PCE21504.1"/>
    </source>
</evidence>
<dbReference type="InterPro" id="IPR032806">
    <property type="entry name" value="YbfD_N"/>
</dbReference>